<dbReference type="PANTHER" id="PTHR13812:SF19">
    <property type="entry name" value="KETIMINE REDUCTASE MU-CRYSTALLIN"/>
    <property type="match status" value="1"/>
</dbReference>
<dbReference type="STRING" id="1109443.G4TPS0"/>
<dbReference type="InterPro" id="IPR003462">
    <property type="entry name" value="ODC_Mu_crystall"/>
</dbReference>
<evidence type="ECO:0008006" key="4">
    <source>
        <dbReference type="Google" id="ProtNLM"/>
    </source>
</evidence>
<dbReference type="Gene3D" id="3.40.50.720">
    <property type="entry name" value="NAD(P)-binding Rossmann-like Domain"/>
    <property type="match status" value="1"/>
</dbReference>
<comment type="similarity">
    <text evidence="1">Belongs to the ornithine cyclodeaminase/mu-crystallin family.</text>
</comment>
<dbReference type="AlphaFoldDB" id="G4TPS0"/>
<reference evidence="2 3" key="1">
    <citation type="journal article" date="2011" name="PLoS Pathog.">
        <title>Endophytic Life Strategies Decoded by Genome and Transcriptome Analyses of the Mutualistic Root Symbiont Piriformospora indica.</title>
        <authorList>
            <person name="Zuccaro A."/>
            <person name="Lahrmann U."/>
            <person name="Guldener U."/>
            <person name="Langen G."/>
            <person name="Pfiffi S."/>
            <person name="Biedenkopf D."/>
            <person name="Wong P."/>
            <person name="Samans B."/>
            <person name="Grimm C."/>
            <person name="Basiewicz M."/>
            <person name="Murat C."/>
            <person name="Martin F."/>
            <person name="Kogel K.H."/>
        </authorList>
    </citation>
    <scope>NUCLEOTIDE SEQUENCE [LARGE SCALE GENOMIC DNA]</scope>
    <source>
        <strain evidence="2 3">DSM 11827</strain>
    </source>
</reference>
<dbReference type="InParanoid" id="G4TPS0"/>
<evidence type="ECO:0000313" key="3">
    <source>
        <dbReference type="Proteomes" id="UP000007148"/>
    </source>
</evidence>
<accession>G4TPS0</accession>
<comment type="caution">
    <text evidence="2">The sequence shown here is derived from an EMBL/GenBank/DDBJ whole genome shotgun (WGS) entry which is preliminary data.</text>
</comment>
<proteinExistence type="inferred from homology"/>
<dbReference type="Proteomes" id="UP000007148">
    <property type="component" value="Unassembled WGS sequence"/>
</dbReference>
<dbReference type="SUPFAM" id="SSF51735">
    <property type="entry name" value="NAD(P)-binding Rossmann-fold domains"/>
    <property type="match status" value="1"/>
</dbReference>
<dbReference type="Pfam" id="PF02423">
    <property type="entry name" value="OCD_Mu_crystall"/>
    <property type="match status" value="1"/>
</dbReference>
<dbReference type="InterPro" id="IPR023401">
    <property type="entry name" value="ODC_N"/>
</dbReference>
<dbReference type="eggNOG" id="KOG3007">
    <property type="taxonomic scope" value="Eukaryota"/>
</dbReference>
<dbReference type="PIRSF" id="PIRSF001439">
    <property type="entry name" value="CryM"/>
    <property type="match status" value="1"/>
</dbReference>
<dbReference type="InterPro" id="IPR036291">
    <property type="entry name" value="NAD(P)-bd_dom_sf"/>
</dbReference>
<protein>
    <recommendedName>
        <fullName evidence="4">Ornithine cyclodeaminase</fullName>
    </recommendedName>
</protein>
<sequence length="347" mass="37585">MVRILTGADVCELIAHSSFTDELVRQTRNLFYRLSGGQGTTLLQCPERSKIVTDEWTLLTMPGHDGQLTTTTVKLVTVPAPNSRRSSSLGLAASTVVLDRQTGGIHALVNARHLTALRTAAGSLVATQLLWKCPLVPVTLALFGAGLQIEYHARLLLDYFPSIETCYIVNRTATRAHALVSRLQTTQATTTTTTRAIKFECVDEYSDHLKPADILVCATSSFVPLIEDRSIRSGAHLILIGSYTPQMHEVSTQTILRASAVVVDSAQHALHEAGELIDAQPHPVLELGQLLHEDGTPNHTMIQRASTGQLTIFKSVGLALQDVLITHLVCEAAQARSIGTIISDFDG</sequence>
<name>G4TPS0_SERID</name>
<dbReference type="EMBL" id="CAFZ01000216">
    <property type="protein sequence ID" value="CCA73313.1"/>
    <property type="molecule type" value="Genomic_DNA"/>
</dbReference>
<organism evidence="2 3">
    <name type="scientific">Serendipita indica (strain DSM 11827)</name>
    <name type="common">Root endophyte fungus</name>
    <name type="synonym">Piriformospora indica</name>
    <dbReference type="NCBI Taxonomy" id="1109443"/>
    <lineage>
        <taxon>Eukaryota</taxon>
        <taxon>Fungi</taxon>
        <taxon>Dikarya</taxon>
        <taxon>Basidiomycota</taxon>
        <taxon>Agaricomycotina</taxon>
        <taxon>Agaricomycetes</taxon>
        <taxon>Sebacinales</taxon>
        <taxon>Serendipitaceae</taxon>
        <taxon>Serendipita</taxon>
    </lineage>
</organism>
<dbReference type="Gene3D" id="3.30.1780.10">
    <property type="entry name" value="ornithine cyclodeaminase, domain 1"/>
    <property type="match status" value="1"/>
</dbReference>
<dbReference type="FunCoup" id="G4TPS0">
    <property type="interactions" value="293"/>
</dbReference>
<gene>
    <name evidence="2" type="ORF">PIIN_07268</name>
</gene>
<dbReference type="PANTHER" id="PTHR13812">
    <property type="entry name" value="KETIMINE REDUCTASE MU-CRYSTALLIN"/>
    <property type="match status" value="1"/>
</dbReference>
<dbReference type="OMA" id="VKIVNVH"/>
<evidence type="ECO:0000256" key="1">
    <source>
        <dbReference type="ARBA" id="ARBA00008903"/>
    </source>
</evidence>
<dbReference type="HOGENOM" id="CLU_042088_0_0_1"/>
<dbReference type="GO" id="GO:0005737">
    <property type="term" value="C:cytoplasm"/>
    <property type="evidence" value="ECO:0007669"/>
    <property type="project" value="TreeGrafter"/>
</dbReference>
<keyword evidence="3" id="KW-1185">Reference proteome</keyword>
<evidence type="ECO:0000313" key="2">
    <source>
        <dbReference type="EMBL" id="CCA73313.1"/>
    </source>
</evidence>
<dbReference type="OrthoDB" id="41492at2759"/>